<dbReference type="AlphaFoldDB" id="A0AAV8WS75"/>
<protein>
    <recommendedName>
        <fullName evidence="1">PiggyBac transposable element-derived protein domain-containing protein</fullName>
    </recommendedName>
</protein>
<feature type="domain" description="PiggyBac transposable element-derived protein" evidence="1">
    <location>
        <begin position="1"/>
        <end position="94"/>
    </location>
</feature>
<evidence type="ECO:0000313" key="2">
    <source>
        <dbReference type="EMBL" id="KAJ8929353.1"/>
    </source>
</evidence>
<dbReference type="PANTHER" id="PTHR46599">
    <property type="entry name" value="PIGGYBAC TRANSPOSABLE ELEMENT-DERIVED PROTEIN 4"/>
    <property type="match status" value="1"/>
</dbReference>
<organism evidence="2 3">
    <name type="scientific">Rhamnusium bicolor</name>
    <dbReference type="NCBI Taxonomy" id="1586634"/>
    <lineage>
        <taxon>Eukaryota</taxon>
        <taxon>Metazoa</taxon>
        <taxon>Ecdysozoa</taxon>
        <taxon>Arthropoda</taxon>
        <taxon>Hexapoda</taxon>
        <taxon>Insecta</taxon>
        <taxon>Pterygota</taxon>
        <taxon>Neoptera</taxon>
        <taxon>Endopterygota</taxon>
        <taxon>Coleoptera</taxon>
        <taxon>Polyphaga</taxon>
        <taxon>Cucujiformia</taxon>
        <taxon>Chrysomeloidea</taxon>
        <taxon>Cerambycidae</taxon>
        <taxon>Lepturinae</taxon>
        <taxon>Rhagiini</taxon>
        <taxon>Rhamnusium</taxon>
    </lineage>
</organism>
<comment type="caution">
    <text evidence="2">The sequence shown here is derived from an EMBL/GenBank/DDBJ whole genome shotgun (WGS) entry which is preliminary data.</text>
</comment>
<evidence type="ECO:0000313" key="3">
    <source>
        <dbReference type="Proteomes" id="UP001162156"/>
    </source>
</evidence>
<gene>
    <name evidence="2" type="ORF">NQ314_017972</name>
</gene>
<sequence length="96" mass="11047">MSLCEPILDQGRTICTDNWYTSLQLAERLLDRNTYLVGTMRSNRKDIPQEVAKVKLKVGETIAMENHKGVTVLNWRDKRNVLMLSTKHSNEVVETT</sequence>
<proteinExistence type="predicted"/>
<keyword evidence="3" id="KW-1185">Reference proteome</keyword>
<accession>A0AAV8WS75</accession>
<dbReference type="InterPro" id="IPR029526">
    <property type="entry name" value="PGBD"/>
</dbReference>
<dbReference type="EMBL" id="JANEYF010005044">
    <property type="protein sequence ID" value="KAJ8929353.1"/>
    <property type="molecule type" value="Genomic_DNA"/>
</dbReference>
<name>A0AAV8WS75_9CUCU</name>
<reference evidence="2" key="1">
    <citation type="journal article" date="2023" name="Insect Mol. Biol.">
        <title>Genome sequencing provides insights into the evolution of gene families encoding plant cell wall-degrading enzymes in longhorned beetles.</title>
        <authorList>
            <person name="Shin N.R."/>
            <person name="Okamura Y."/>
            <person name="Kirsch R."/>
            <person name="Pauchet Y."/>
        </authorList>
    </citation>
    <scope>NUCLEOTIDE SEQUENCE</scope>
    <source>
        <strain evidence="2">RBIC_L_NR</strain>
    </source>
</reference>
<evidence type="ECO:0000259" key="1">
    <source>
        <dbReference type="Pfam" id="PF13843"/>
    </source>
</evidence>
<dbReference type="Pfam" id="PF13843">
    <property type="entry name" value="DDE_Tnp_1_7"/>
    <property type="match status" value="1"/>
</dbReference>
<dbReference type="PANTHER" id="PTHR46599:SF3">
    <property type="entry name" value="PIGGYBAC TRANSPOSABLE ELEMENT-DERIVED PROTEIN 4"/>
    <property type="match status" value="1"/>
</dbReference>
<dbReference type="Proteomes" id="UP001162156">
    <property type="component" value="Unassembled WGS sequence"/>
</dbReference>